<dbReference type="InterPro" id="IPR001647">
    <property type="entry name" value="HTH_TetR"/>
</dbReference>
<dbReference type="PANTHER" id="PTHR30055:SF234">
    <property type="entry name" value="HTH-TYPE TRANSCRIPTIONAL REGULATOR BETI"/>
    <property type="match status" value="1"/>
</dbReference>
<dbReference type="InterPro" id="IPR009057">
    <property type="entry name" value="Homeodomain-like_sf"/>
</dbReference>
<evidence type="ECO:0000256" key="2">
    <source>
        <dbReference type="ARBA" id="ARBA00023125"/>
    </source>
</evidence>
<feature type="DNA-binding region" description="H-T-H motif" evidence="4">
    <location>
        <begin position="34"/>
        <end position="53"/>
    </location>
</feature>
<dbReference type="SUPFAM" id="SSF46689">
    <property type="entry name" value="Homeodomain-like"/>
    <property type="match status" value="1"/>
</dbReference>
<dbReference type="Proteomes" id="UP000005387">
    <property type="component" value="Unassembled WGS sequence"/>
</dbReference>
<evidence type="ECO:0000259" key="5">
    <source>
        <dbReference type="PROSITE" id="PS50977"/>
    </source>
</evidence>
<dbReference type="Gene3D" id="1.10.357.10">
    <property type="entry name" value="Tetracycline Repressor, domain 2"/>
    <property type="match status" value="1"/>
</dbReference>
<proteinExistence type="predicted"/>
<dbReference type="GO" id="GO:0003700">
    <property type="term" value="F:DNA-binding transcription factor activity"/>
    <property type="evidence" value="ECO:0007669"/>
    <property type="project" value="TreeGrafter"/>
</dbReference>
<accession>E0IA06</accession>
<dbReference type="Pfam" id="PF00440">
    <property type="entry name" value="TetR_N"/>
    <property type="match status" value="1"/>
</dbReference>
<dbReference type="PRINTS" id="PR00455">
    <property type="entry name" value="HTHTETR"/>
</dbReference>
<dbReference type="PANTHER" id="PTHR30055">
    <property type="entry name" value="HTH-TYPE TRANSCRIPTIONAL REGULATOR RUTR"/>
    <property type="match status" value="1"/>
</dbReference>
<evidence type="ECO:0000256" key="3">
    <source>
        <dbReference type="ARBA" id="ARBA00023163"/>
    </source>
</evidence>
<keyword evidence="3" id="KW-0804">Transcription</keyword>
<organism evidence="6 7">
    <name type="scientific">Paenibacillus curdlanolyticus YK9</name>
    <dbReference type="NCBI Taxonomy" id="717606"/>
    <lineage>
        <taxon>Bacteria</taxon>
        <taxon>Bacillati</taxon>
        <taxon>Bacillota</taxon>
        <taxon>Bacilli</taxon>
        <taxon>Bacillales</taxon>
        <taxon>Paenibacillaceae</taxon>
        <taxon>Paenibacillus</taxon>
    </lineage>
</organism>
<dbReference type="EMBL" id="AEDD01000006">
    <property type="protein sequence ID" value="EFM10583.1"/>
    <property type="molecule type" value="Genomic_DNA"/>
</dbReference>
<evidence type="ECO:0000256" key="1">
    <source>
        <dbReference type="ARBA" id="ARBA00023015"/>
    </source>
</evidence>
<dbReference type="PROSITE" id="PS50977">
    <property type="entry name" value="HTH_TETR_2"/>
    <property type="match status" value="1"/>
</dbReference>
<dbReference type="RefSeq" id="WP_006038487.1">
    <property type="nucleotide sequence ID" value="NZ_AEDD01000006.1"/>
</dbReference>
<feature type="domain" description="HTH tetR-type" evidence="5">
    <location>
        <begin position="11"/>
        <end position="71"/>
    </location>
</feature>
<keyword evidence="7" id="KW-1185">Reference proteome</keyword>
<evidence type="ECO:0000313" key="7">
    <source>
        <dbReference type="Proteomes" id="UP000005387"/>
    </source>
</evidence>
<dbReference type="OrthoDB" id="1679733at2"/>
<dbReference type="InterPro" id="IPR050109">
    <property type="entry name" value="HTH-type_TetR-like_transc_reg"/>
</dbReference>
<name>E0IA06_9BACL</name>
<keyword evidence="2 4" id="KW-0238">DNA-binding</keyword>
<reference evidence="6 7" key="1">
    <citation type="submission" date="2010-07" db="EMBL/GenBank/DDBJ databases">
        <title>The draft genome of Paenibacillus curdlanolyticus YK9.</title>
        <authorList>
            <consortium name="US DOE Joint Genome Institute (JGI-PGF)"/>
            <person name="Lucas S."/>
            <person name="Copeland A."/>
            <person name="Lapidus A."/>
            <person name="Cheng J.-F."/>
            <person name="Bruce D."/>
            <person name="Goodwin L."/>
            <person name="Pitluck S."/>
            <person name="Land M.L."/>
            <person name="Hauser L."/>
            <person name="Chang Y.-J."/>
            <person name="Jeffries C."/>
            <person name="Anderson I.J."/>
            <person name="Johnson E."/>
            <person name="Loganathan U."/>
            <person name="Mulhopadhyay B."/>
            <person name="Kyrpides N."/>
            <person name="Woyke T.J."/>
        </authorList>
    </citation>
    <scope>NUCLEOTIDE SEQUENCE [LARGE SCALE GENOMIC DNA]</scope>
    <source>
        <strain evidence="6 7">YK9</strain>
    </source>
</reference>
<gene>
    <name evidence="6" type="ORF">PaecuDRAFT_2493</name>
</gene>
<dbReference type="AlphaFoldDB" id="E0IA06"/>
<evidence type="ECO:0000256" key="4">
    <source>
        <dbReference type="PROSITE-ProRule" id="PRU00335"/>
    </source>
</evidence>
<dbReference type="STRING" id="717606.PaecuDRAFT_2493"/>
<evidence type="ECO:0000313" key="6">
    <source>
        <dbReference type="EMBL" id="EFM10583.1"/>
    </source>
</evidence>
<protein>
    <submittedName>
        <fullName evidence="6">Transcriptional regulator, TetR family</fullName>
    </submittedName>
</protein>
<keyword evidence="1" id="KW-0805">Transcription regulation</keyword>
<dbReference type="eggNOG" id="COG1309">
    <property type="taxonomic scope" value="Bacteria"/>
</dbReference>
<dbReference type="GO" id="GO:0000976">
    <property type="term" value="F:transcription cis-regulatory region binding"/>
    <property type="evidence" value="ECO:0007669"/>
    <property type="project" value="TreeGrafter"/>
</dbReference>
<sequence length="207" mass="23497">MLVTPKRKDAQQLTELILDTARDLFTAHGVDAVSMHQIAKTAGVGQATLYRRYTQKADLCLELMDDHFNRFKNDVILLLEQLQLAEETIHTRLNALVRRLVQFCNDESALLHAIHATIAPLNCIETEKKSFFQFPPYVFLHGTISTLMREALDSGRTVPFDPAFNAHILITALAPHTLQHLHQEYGYTTDDIVEKLCMALINPLFKS</sequence>